<keyword evidence="2" id="KW-1185">Reference proteome</keyword>
<accession>A0AAV6W0H5</accession>
<evidence type="ECO:0000313" key="1">
    <source>
        <dbReference type="EMBL" id="KAG8362643.1"/>
    </source>
</evidence>
<organism evidence="1 2">
    <name type="scientific">Buddleja alternifolia</name>
    <dbReference type="NCBI Taxonomy" id="168488"/>
    <lineage>
        <taxon>Eukaryota</taxon>
        <taxon>Viridiplantae</taxon>
        <taxon>Streptophyta</taxon>
        <taxon>Embryophyta</taxon>
        <taxon>Tracheophyta</taxon>
        <taxon>Spermatophyta</taxon>
        <taxon>Magnoliopsida</taxon>
        <taxon>eudicotyledons</taxon>
        <taxon>Gunneridae</taxon>
        <taxon>Pentapetalae</taxon>
        <taxon>asterids</taxon>
        <taxon>lamiids</taxon>
        <taxon>Lamiales</taxon>
        <taxon>Scrophulariaceae</taxon>
        <taxon>Buddlejeae</taxon>
        <taxon>Buddleja</taxon>
    </lineage>
</organism>
<dbReference type="EMBL" id="WHWC01000383">
    <property type="protein sequence ID" value="KAG8362643.1"/>
    <property type="molecule type" value="Genomic_DNA"/>
</dbReference>
<comment type="caution">
    <text evidence="1">The sequence shown here is derived from an EMBL/GenBank/DDBJ whole genome shotgun (WGS) entry which is preliminary data.</text>
</comment>
<gene>
    <name evidence="1" type="ORF">BUALT_BualtUnG0055300</name>
</gene>
<protein>
    <submittedName>
        <fullName evidence="1">Uncharacterized protein</fullName>
    </submittedName>
</protein>
<reference evidence="1" key="1">
    <citation type="submission" date="2019-10" db="EMBL/GenBank/DDBJ databases">
        <authorList>
            <person name="Zhang R."/>
            <person name="Pan Y."/>
            <person name="Wang J."/>
            <person name="Ma R."/>
            <person name="Yu S."/>
        </authorList>
    </citation>
    <scope>NUCLEOTIDE SEQUENCE</scope>
    <source>
        <strain evidence="1">LA-IB0</strain>
        <tissue evidence="1">Leaf</tissue>
    </source>
</reference>
<sequence length="88" mass="9387">MAFSSAIPGTAFPQHATAFASPLTAAHVFSSLFLHQFASSKKYQKIPLSLFSMPQGVKEPLRGYVLRFNVAALEVPSASADVLSNAFA</sequence>
<dbReference type="Proteomes" id="UP000826271">
    <property type="component" value="Unassembled WGS sequence"/>
</dbReference>
<name>A0AAV6W0H5_9LAMI</name>
<evidence type="ECO:0000313" key="2">
    <source>
        <dbReference type="Proteomes" id="UP000826271"/>
    </source>
</evidence>
<proteinExistence type="predicted"/>
<dbReference type="AlphaFoldDB" id="A0AAV6W0H5"/>